<evidence type="ECO:0000313" key="2">
    <source>
        <dbReference type="Proteomes" id="UP000239874"/>
    </source>
</evidence>
<dbReference type="AlphaFoldDB" id="A0A2S6ARY4"/>
<dbReference type="EMBL" id="PSZC01000007">
    <property type="protein sequence ID" value="PPJ37974.1"/>
    <property type="molecule type" value="Genomic_DNA"/>
</dbReference>
<accession>A0A2S6ARY4</accession>
<protein>
    <submittedName>
        <fullName evidence="1">Uncharacterized protein</fullName>
    </submittedName>
</protein>
<organism evidence="1 2">
    <name type="scientific">Nocardia nova</name>
    <dbReference type="NCBI Taxonomy" id="37330"/>
    <lineage>
        <taxon>Bacteria</taxon>
        <taxon>Bacillati</taxon>
        <taxon>Actinomycetota</taxon>
        <taxon>Actinomycetes</taxon>
        <taxon>Mycobacteriales</taxon>
        <taxon>Nocardiaceae</taxon>
        <taxon>Nocardia</taxon>
    </lineage>
</organism>
<proteinExistence type="predicted"/>
<sequence>MVVCRDSAESVAAFQSPQTDAFYVVDVAEIPAAPDESIDTGRVIGRSVRARRWVSPATVCLPTPESCVPAAPPLSHVDSRTPTALVTVVTGTPAPSAATDCLLGAPAVERVRRWSGS</sequence>
<name>A0A2S6ARY4_9NOCA</name>
<gene>
    <name evidence="1" type="ORF">C5E45_12150</name>
</gene>
<dbReference type="RefSeq" id="WP_104375734.1">
    <property type="nucleotide sequence ID" value="NZ_PSZC01000007.1"/>
</dbReference>
<comment type="caution">
    <text evidence="1">The sequence shown here is derived from an EMBL/GenBank/DDBJ whole genome shotgun (WGS) entry which is preliminary data.</text>
</comment>
<evidence type="ECO:0000313" key="1">
    <source>
        <dbReference type="EMBL" id="PPJ37974.1"/>
    </source>
</evidence>
<reference evidence="1 2" key="1">
    <citation type="submission" date="2018-02" db="EMBL/GenBank/DDBJ databases">
        <title>8 Nocardia nova and 1 Nocardia cyriacigeorgica strain used for evolution to TMP-SMX.</title>
        <authorList>
            <person name="Mehta H."/>
            <person name="Weng J."/>
            <person name="Shamoo Y."/>
        </authorList>
    </citation>
    <scope>NUCLEOTIDE SEQUENCE [LARGE SCALE GENOMIC DNA]</scope>
    <source>
        <strain evidence="1 2">MDA3139</strain>
    </source>
</reference>
<dbReference type="Proteomes" id="UP000239874">
    <property type="component" value="Unassembled WGS sequence"/>
</dbReference>